<reference evidence="4" key="1">
    <citation type="submission" date="2020-05" db="EMBL/GenBank/DDBJ databases">
        <authorList>
            <person name="Chiriac C."/>
            <person name="Salcher M."/>
            <person name="Ghai R."/>
            <person name="Kavagutti S V."/>
        </authorList>
    </citation>
    <scope>NUCLEOTIDE SEQUENCE</scope>
</reference>
<dbReference type="InterPro" id="IPR003367">
    <property type="entry name" value="Thrombospondin_3-like_rpt"/>
</dbReference>
<evidence type="ECO:0000256" key="3">
    <source>
        <dbReference type="SAM" id="MobiDB-lite"/>
    </source>
</evidence>
<dbReference type="PROSITE" id="PS51234">
    <property type="entry name" value="TSP3"/>
    <property type="match status" value="1"/>
</dbReference>
<dbReference type="AlphaFoldDB" id="A0A6J7LAN8"/>
<dbReference type="Pfam" id="PF02412">
    <property type="entry name" value="TSP_3"/>
    <property type="match status" value="3"/>
</dbReference>
<dbReference type="InterPro" id="IPR017897">
    <property type="entry name" value="Thrombospondin_3_rpt"/>
</dbReference>
<dbReference type="SUPFAM" id="SSF103647">
    <property type="entry name" value="TSP type-3 repeat"/>
    <property type="match status" value="1"/>
</dbReference>
<evidence type="ECO:0000313" key="4">
    <source>
        <dbReference type="EMBL" id="CAB4965410.1"/>
    </source>
</evidence>
<name>A0A6J7LAN8_9ZZZZ</name>
<dbReference type="InterPro" id="IPR028974">
    <property type="entry name" value="TSP_type-3_rpt"/>
</dbReference>
<keyword evidence="2" id="KW-0106">Calcium</keyword>
<evidence type="ECO:0000256" key="2">
    <source>
        <dbReference type="ARBA" id="ARBA00022837"/>
    </source>
</evidence>
<sequence>MKGEATTTAFEIQAPAAPGLVEDVDVTYSIAHDNAFQLRVRLAHAGRDPLVQRRLADSGAQVRPLTWDDEAGVAYTATSPAGTYVPDQPLSVHDGSVSGGSWQLLVDNFASSTDRLISWSVRISCTSCDGDADGVEDHVDNCTSAANPDQADADRDGTGDACDGDPDGDGVVGLGDNCPSVANPGQQQTDTDSLGDACDLDDDDDGRADASDGCPLVSAGTSTGCPTAATKARLGTSRGRLVGRVFSDVSDCRAGVEVTVKQKLPGRDQKLVVLTTRQDGRFRTRVPRRGATYYAVVRQQYAAGAAECGSSRSRKVRVRR</sequence>
<organism evidence="4">
    <name type="scientific">freshwater metagenome</name>
    <dbReference type="NCBI Taxonomy" id="449393"/>
    <lineage>
        <taxon>unclassified sequences</taxon>
        <taxon>metagenomes</taxon>
        <taxon>ecological metagenomes</taxon>
    </lineage>
</organism>
<dbReference type="Gene3D" id="2.60.120.260">
    <property type="entry name" value="Galactose-binding domain-like"/>
    <property type="match status" value="1"/>
</dbReference>
<keyword evidence="1" id="KW-0732">Signal</keyword>
<dbReference type="EMBL" id="CAFBMW010000053">
    <property type="protein sequence ID" value="CAB4965410.1"/>
    <property type="molecule type" value="Genomic_DNA"/>
</dbReference>
<evidence type="ECO:0000256" key="1">
    <source>
        <dbReference type="ARBA" id="ARBA00022729"/>
    </source>
</evidence>
<proteinExistence type="predicted"/>
<dbReference type="GO" id="GO:0005509">
    <property type="term" value="F:calcium ion binding"/>
    <property type="evidence" value="ECO:0007669"/>
    <property type="project" value="InterPro"/>
</dbReference>
<feature type="region of interest" description="Disordered" evidence="3">
    <location>
        <begin position="141"/>
        <end position="210"/>
    </location>
</feature>
<protein>
    <submittedName>
        <fullName evidence="4">Unannotated protein</fullName>
    </submittedName>
</protein>
<dbReference type="GO" id="GO:0007155">
    <property type="term" value="P:cell adhesion"/>
    <property type="evidence" value="ECO:0007669"/>
    <property type="project" value="InterPro"/>
</dbReference>
<dbReference type="PANTHER" id="PTHR10199">
    <property type="entry name" value="THROMBOSPONDIN"/>
    <property type="match status" value="1"/>
</dbReference>
<dbReference type="Gene3D" id="4.10.1080.10">
    <property type="entry name" value="TSP type-3 repeat"/>
    <property type="match status" value="1"/>
</dbReference>
<gene>
    <name evidence="4" type="ORF">UFOPK3662_03698</name>
</gene>
<accession>A0A6J7LAN8</accession>